<dbReference type="Gene3D" id="3.30.450.40">
    <property type="match status" value="1"/>
</dbReference>
<evidence type="ECO:0000259" key="1">
    <source>
        <dbReference type="Pfam" id="PF01590"/>
    </source>
</evidence>
<dbReference type="AlphaFoldDB" id="D2VRV1"/>
<dbReference type="InterPro" id="IPR029016">
    <property type="entry name" value="GAF-like_dom_sf"/>
</dbReference>
<dbReference type="VEuPathDB" id="AmoebaDB:NAEGRDRAFT_51763"/>
<gene>
    <name evidence="2" type="ORF">NAEGRDRAFT_51763</name>
</gene>
<dbReference type="EMBL" id="GG738892">
    <property type="protein sequence ID" value="EFC40528.1"/>
    <property type="molecule type" value="Genomic_DNA"/>
</dbReference>
<dbReference type="SUPFAM" id="SSF55781">
    <property type="entry name" value="GAF domain-like"/>
    <property type="match status" value="1"/>
</dbReference>
<dbReference type="Proteomes" id="UP000006671">
    <property type="component" value="Unassembled WGS sequence"/>
</dbReference>
<dbReference type="STRING" id="5762.D2VRV1"/>
<dbReference type="KEGG" id="ngr:NAEGRDRAFT_51763"/>
<dbReference type="OMA" id="KSEICIP"/>
<sequence length="259" mass="29884">MASFKNILPSTIDELQFINYLKIIKQDALLNETNMKQVSEQVDHLFRSILNHIDEEFEKEIISSSVEETKLFQYSVPKKVQGGGFMCSRVMDEKPFDLFEQVFVKFMENCEKRELARYVHLLYKLVNAIQQQVGCDWMGIYRNFEGCLYKMSYYGKYSRADFPIDEEHAKSSTNSFVALNRVVVTLDDVNSASDSGQPYYSCDVKVQSECCAPILDIQNGTTLGIIDAEAHNAHYFTLERRIFIVRACFLLGFILPNNH</sequence>
<reference evidence="2 3" key="1">
    <citation type="journal article" date="2010" name="Cell">
        <title>The genome of Naegleria gruberi illuminates early eukaryotic versatility.</title>
        <authorList>
            <person name="Fritz-Laylin L.K."/>
            <person name="Prochnik S.E."/>
            <person name="Ginger M.L."/>
            <person name="Dacks J.B."/>
            <person name="Carpenter M.L."/>
            <person name="Field M.C."/>
            <person name="Kuo A."/>
            <person name="Paredez A."/>
            <person name="Chapman J."/>
            <person name="Pham J."/>
            <person name="Shu S."/>
            <person name="Neupane R."/>
            <person name="Cipriano M."/>
            <person name="Mancuso J."/>
            <person name="Tu H."/>
            <person name="Salamov A."/>
            <person name="Lindquist E."/>
            <person name="Shapiro H."/>
            <person name="Lucas S."/>
            <person name="Grigoriev I.V."/>
            <person name="Cande W.Z."/>
            <person name="Fulton C."/>
            <person name="Rokhsar D.S."/>
            <person name="Dawson S.C."/>
        </authorList>
    </citation>
    <scope>NUCLEOTIDE SEQUENCE [LARGE SCALE GENOMIC DNA]</scope>
    <source>
        <strain evidence="2 3">NEG-M</strain>
    </source>
</reference>
<organism evidence="3">
    <name type="scientific">Naegleria gruberi</name>
    <name type="common">Amoeba</name>
    <dbReference type="NCBI Taxonomy" id="5762"/>
    <lineage>
        <taxon>Eukaryota</taxon>
        <taxon>Discoba</taxon>
        <taxon>Heterolobosea</taxon>
        <taxon>Tetramitia</taxon>
        <taxon>Eutetramitia</taxon>
        <taxon>Vahlkampfiidae</taxon>
        <taxon>Naegleria</taxon>
    </lineage>
</organism>
<name>D2VRV1_NAEGR</name>
<evidence type="ECO:0000313" key="2">
    <source>
        <dbReference type="EMBL" id="EFC40528.1"/>
    </source>
</evidence>
<dbReference type="InParanoid" id="D2VRV1"/>
<protein>
    <submittedName>
        <fullName evidence="2">Predicted protein</fullName>
    </submittedName>
</protein>
<dbReference type="eggNOG" id="ENOG502S9TJ">
    <property type="taxonomic scope" value="Eukaryota"/>
</dbReference>
<keyword evidence="3" id="KW-1185">Reference proteome</keyword>
<accession>D2VRV1</accession>
<dbReference type="Pfam" id="PF01590">
    <property type="entry name" value="GAF"/>
    <property type="match status" value="1"/>
</dbReference>
<evidence type="ECO:0000313" key="3">
    <source>
        <dbReference type="Proteomes" id="UP000006671"/>
    </source>
</evidence>
<feature type="domain" description="GAF" evidence="1">
    <location>
        <begin position="121"/>
        <end position="239"/>
    </location>
</feature>
<dbReference type="OrthoDB" id="15735at2759"/>
<dbReference type="InterPro" id="IPR003018">
    <property type="entry name" value="GAF"/>
</dbReference>
<dbReference type="RefSeq" id="XP_002673272.1">
    <property type="nucleotide sequence ID" value="XM_002673226.1"/>
</dbReference>
<dbReference type="GeneID" id="8851026"/>
<proteinExistence type="predicted"/>